<accession>L7VYH4</accession>
<feature type="domain" description="DUF4326" evidence="1">
    <location>
        <begin position="5"/>
        <end position="103"/>
    </location>
</feature>
<evidence type="ECO:0000259" key="1">
    <source>
        <dbReference type="Pfam" id="PF14216"/>
    </source>
</evidence>
<dbReference type="InterPro" id="IPR025475">
    <property type="entry name" value="DUF4326"/>
</dbReference>
<dbReference type="Pfam" id="PF14216">
    <property type="entry name" value="DUF4326"/>
    <property type="match status" value="1"/>
</dbReference>
<organism evidence="2">
    <name type="scientific">uncultured bacterium A1Q1_fos_2101</name>
    <dbReference type="NCBI Taxonomy" id="1256561"/>
    <lineage>
        <taxon>Bacteria</taxon>
        <taxon>environmental samples</taxon>
    </lineage>
</organism>
<dbReference type="AlphaFoldDB" id="L7VYH4"/>
<proteinExistence type="predicted"/>
<evidence type="ECO:0000313" key="2">
    <source>
        <dbReference type="EMBL" id="AGC72739.1"/>
    </source>
</evidence>
<dbReference type="EMBL" id="JX649911">
    <property type="protein sequence ID" value="AGC72739.1"/>
    <property type="molecule type" value="Genomic_DNA"/>
</dbReference>
<name>L7VYH4_9BACT</name>
<reference evidence="2" key="1">
    <citation type="submission" date="2012-09" db="EMBL/GenBank/DDBJ databases">
        <title>Metagenomic Characterization of a Microbial Community in Wastewater Detects High Levels of Antibiotic Resistance.</title>
        <authorList>
            <person name="Abrams M."/>
            <person name="Caldwell A."/>
            <person name="Vandaei E."/>
            <person name="Lee W."/>
            <person name="Perrott J."/>
            <person name="Khan S.Y."/>
            <person name="Ta J."/>
            <person name="Romero D."/>
            <person name="Nguyen V."/>
            <person name="Pourmand N."/>
            <person name="Ouverney C.C."/>
        </authorList>
    </citation>
    <scope>NUCLEOTIDE SEQUENCE</scope>
</reference>
<sequence length="111" mass="12321">MTRNKPWRADHPDAVIVDRRSKWGNPFTIEGCIEAGFADGRDGARPMCVGAFRDWLNGNSWATGYDWDAHLAAIKADLHELRGKDLACWCPLDAPCHADVLLELANKDGDT</sequence>
<protein>
    <recommendedName>
        <fullName evidence="1">DUF4326 domain-containing protein</fullName>
    </recommendedName>
</protein>